<protein>
    <submittedName>
        <fullName evidence="1">Uncharacterized protein</fullName>
    </submittedName>
</protein>
<dbReference type="KEGG" id="pmal:PMUG01_04017600"/>
<accession>A0A1D3JJ71</accession>
<gene>
    <name evidence="1" type="primary">PmUG01_04017600</name>
    <name evidence="1" type="ORF">PMUG01_04017600</name>
</gene>
<dbReference type="GeneID" id="39867005"/>
<dbReference type="Proteomes" id="UP000219813">
    <property type="component" value="Chromosome 4"/>
</dbReference>
<name>A0A1D3JJ71_PLAMA</name>
<organism evidence="1 2">
    <name type="scientific">Plasmodium malariae</name>
    <dbReference type="NCBI Taxonomy" id="5858"/>
    <lineage>
        <taxon>Eukaryota</taxon>
        <taxon>Sar</taxon>
        <taxon>Alveolata</taxon>
        <taxon>Apicomplexa</taxon>
        <taxon>Aconoidasida</taxon>
        <taxon>Haemosporida</taxon>
        <taxon>Plasmodiidae</taxon>
        <taxon>Plasmodium</taxon>
        <taxon>Plasmodium (Plasmodium)</taxon>
    </lineage>
</organism>
<reference evidence="1 2" key="1">
    <citation type="submission" date="2016-06" db="EMBL/GenBank/DDBJ databases">
        <authorList>
            <consortium name="Pathogen Informatics"/>
        </authorList>
    </citation>
    <scope>NUCLEOTIDE SEQUENCE [LARGE SCALE GENOMIC DNA]</scope>
</reference>
<dbReference type="VEuPathDB" id="PlasmoDB:PmUG01_04017600"/>
<evidence type="ECO:0000313" key="2">
    <source>
        <dbReference type="Proteomes" id="UP000219813"/>
    </source>
</evidence>
<dbReference type="OMA" id="QEIFIAN"/>
<proteinExistence type="predicted"/>
<dbReference type="RefSeq" id="XP_028859631.1">
    <property type="nucleotide sequence ID" value="XM_029003171.1"/>
</dbReference>
<keyword evidence="2" id="KW-1185">Reference proteome</keyword>
<dbReference type="AlphaFoldDB" id="A0A1D3JJ71"/>
<dbReference type="OrthoDB" id="369180at2759"/>
<dbReference type="EMBL" id="LT594625">
    <property type="protein sequence ID" value="SBT86481.1"/>
    <property type="molecule type" value="Genomic_DNA"/>
</dbReference>
<sequence length="303" mass="36334">MNDSYKIRDLNKFRLSEERIIEKFTRDRNEILLNESPDTHLPVEVERNREPHRSSDECLPLMNIVKTGCDNHREENDISTSTKDFFVESLLYKIRNLENEKKYLLKFLEKKKKREIEYKKALEAQAAFVNSESKKYKFYEDEWLHMKSLEYFFINSGEEPLRHKLELFYEDTNLYEKLGSLTGVQEMFIETLIEDHRNLIKEKRSISKKYHEAVDANFQLYQQNEMLKAQNISLLEKSKDIINEELQNKLEALNLSLIYVQKENLHLKEVLDQYSRLITNIKICPAANFLEEELDKFKTYLLI</sequence>
<evidence type="ECO:0000313" key="1">
    <source>
        <dbReference type="EMBL" id="SBT86481.1"/>
    </source>
</evidence>